<name>A0ABR4FZ06_9EURO</name>
<evidence type="ECO:0000313" key="2">
    <source>
        <dbReference type="Proteomes" id="UP001610563"/>
    </source>
</evidence>
<gene>
    <name evidence="1" type="ORF">BJX66DRAFT_340185</name>
</gene>
<dbReference type="Proteomes" id="UP001610563">
    <property type="component" value="Unassembled WGS sequence"/>
</dbReference>
<protein>
    <submittedName>
        <fullName evidence="1">Uncharacterized protein</fullName>
    </submittedName>
</protein>
<organism evidence="1 2">
    <name type="scientific">Aspergillus keveii</name>
    <dbReference type="NCBI Taxonomy" id="714993"/>
    <lineage>
        <taxon>Eukaryota</taxon>
        <taxon>Fungi</taxon>
        <taxon>Dikarya</taxon>
        <taxon>Ascomycota</taxon>
        <taxon>Pezizomycotina</taxon>
        <taxon>Eurotiomycetes</taxon>
        <taxon>Eurotiomycetidae</taxon>
        <taxon>Eurotiales</taxon>
        <taxon>Aspergillaceae</taxon>
        <taxon>Aspergillus</taxon>
        <taxon>Aspergillus subgen. Nidulantes</taxon>
    </lineage>
</organism>
<sequence>MAVTAFATLAVAAPTETPDICLAICYLEEPECPGPSYPKNEGECWTCCTPQV</sequence>
<keyword evidence="2" id="KW-1185">Reference proteome</keyword>
<dbReference type="EMBL" id="JBFTWV010000078">
    <property type="protein sequence ID" value="KAL2788512.1"/>
    <property type="molecule type" value="Genomic_DNA"/>
</dbReference>
<proteinExistence type="predicted"/>
<comment type="caution">
    <text evidence="1">The sequence shown here is derived from an EMBL/GenBank/DDBJ whole genome shotgun (WGS) entry which is preliminary data.</text>
</comment>
<evidence type="ECO:0000313" key="1">
    <source>
        <dbReference type="EMBL" id="KAL2788512.1"/>
    </source>
</evidence>
<reference evidence="1 2" key="1">
    <citation type="submission" date="2024-07" db="EMBL/GenBank/DDBJ databases">
        <title>Section-level genome sequencing and comparative genomics of Aspergillus sections Usti and Cavernicolus.</title>
        <authorList>
            <consortium name="Lawrence Berkeley National Laboratory"/>
            <person name="Nybo J.L."/>
            <person name="Vesth T.C."/>
            <person name="Theobald S."/>
            <person name="Frisvad J.C."/>
            <person name="Larsen T.O."/>
            <person name="Kjaerboelling I."/>
            <person name="Rothschild-Mancinelli K."/>
            <person name="Lyhne E.K."/>
            <person name="Kogle M.E."/>
            <person name="Barry K."/>
            <person name="Clum A."/>
            <person name="Na H."/>
            <person name="Ledsgaard L."/>
            <person name="Lin J."/>
            <person name="Lipzen A."/>
            <person name="Kuo A."/>
            <person name="Riley R."/>
            <person name="Mondo S."/>
            <person name="Labutti K."/>
            <person name="Haridas S."/>
            <person name="Pangalinan J."/>
            <person name="Salamov A.A."/>
            <person name="Simmons B.A."/>
            <person name="Magnuson J.K."/>
            <person name="Chen J."/>
            <person name="Drula E."/>
            <person name="Henrissat B."/>
            <person name="Wiebenga A."/>
            <person name="Lubbers R.J."/>
            <person name="Gomes A.C."/>
            <person name="Makela M.R."/>
            <person name="Stajich J."/>
            <person name="Grigoriev I.V."/>
            <person name="Mortensen U.H."/>
            <person name="De Vries R.P."/>
            <person name="Baker S.E."/>
            <person name="Andersen M.R."/>
        </authorList>
    </citation>
    <scope>NUCLEOTIDE SEQUENCE [LARGE SCALE GENOMIC DNA]</scope>
    <source>
        <strain evidence="1 2">CBS 209.92</strain>
    </source>
</reference>
<accession>A0ABR4FZ06</accession>